<feature type="domain" description="SMP-30/Gluconolactonase/LRE-like region" evidence="3">
    <location>
        <begin position="68"/>
        <end position="295"/>
    </location>
</feature>
<dbReference type="PANTHER" id="PTHR47572">
    <property type="entry name" value="LIPOPROTEIN-RELATED"/>
    <property type="match status" value="1"/>
</dbReference>
<dbReference type="PANTHER" id="PTHR47572:SF4">
    <property type="entry name" value="LACTONASE DRP35"/>
    <property type="match status" value="1"/>
</dbReference>
<dbReference type="SUPFAM" id="SSF63829">
    <property type="entry name" value="Calcium-dependent phosphotriesterase"/>
    <property type="match status" value="1"/>
</dbReference>
<feature type="chain" id="PRO_5047050650" evidence="2">
    <location>
        <begin position="25"/>
        <end position="346"/>
    </location>
</feature>
<evidence type="ECO:0000259" key="3">
    <source>
        <dbReference type="Pfam" id="PF08450"/>
    </source>
</evidence>
<keyword evidence="5" id="KW-1185">Reference proteome</keyword>
<evidence type="ECO:0000256" key="1">
    <source>
        <dbReference type="ARBA" id="ARBA00022801"/>
    </source>
</evidence>
<evidence type="ECO:0000313" key="5">
    <source>
        <dbReference type="Proteomes" id="UP000603352"/>
    </source>
</evidence>
<evidence type="ECO:0000313" key="4">
    <source>
        <dbReference type="EMBL" id="GGB62845.1"/>
    </source>
</evidence>
<gene>
    <name evidence="4" type="primary">drp35</name>
    <name evidence="4" type="ORF">GCM10011505_49320</name>
</gene>
<keyword evidence="1" id="KW-0378">Hydrolase</keyword>
<organism evidence="4 5">
    <name type="scientific">Tistrella bauzanensis</name>
    <dbReference type="NCBI Taxonomy" id="657419"/>
    <lineage>
        <taxon>Bacteria</taxon>
        <taxon>Pseudomonadati</taxon>
        <taxon>Pseudomonadota</taxon>
        <taxon>Alphaproteobacteria</taxon>
        <taxon>Geminicoccales</taxon>
        <taxon>Geminicoccaceae</taxon>
        <taxon>Tistrella</taxon>
    </lineage>
</organism>
<dbReference type="InterPro" id="IPR013658">
    <property type="entry name" value="SGL"/>
</dbReference>
<reference evidence="5" key="1">
    <citation type="journal article" date="2019" name="Int. J. Syst. Evol. Microbiol.">
        <title>The Global Catalogue of Microorganisms (GCM) 10K type strain sequencing project: providing services to taxonomists for standard genome sequencing and annotation.</title>
        <authorList>
            <consortium name="The Broad Institute Genomics Platform"/>
            <consortium name="The Broad Institute Genome Sequencing Center for Infectious Disease"/>
            <person name="Wu L."/>
            <person name="Ma J."/>
        </authorList>
    </citation>
    <scope>NUCLEOTIDE SEQUENCE [LARGE SCALE GENOMIC DNA]</scope>
    <source>
        <strain evidence="5">CGMCC 1.10188</strain>
    </source>
</reference>
<feature type="signal peptide" evidence="2">
    <location>
        <begin position="1"/>
        <end position="24"/>
    </location>
</feature>
<dbReference type="Pfam" id="PF08450">
    <property type="entry name" value="SGL"/>
    <property type="match status" value="1"/>
</dbReference>
<evidence type="ECO:0000256" key="2">
    <source>
        <dbReference type="SAM" id="SignalP"/>
    </source>
</evidence>
<sequence length="346" mass="36827">MITRAITLALIACAWGMAPSDLRAAEAPALQYNDSITGPAPIPPAEQSLQTITAAPWFKVSDKGLQLEGPVFDRQGDLIFTEVFGGQIFRLTPDRQLSVILGENKLSPAGIALHKNGRIYIAGLGDFKDAGSVVSMAPDGSDIREIIPTTAGFLPDDLVFDDQGGFYFTDFKGSSTTPTGGVYYVAPGADGTTPAQAVPVLPNLSVANGVGLSPDGKTLWVTEFSRGLLHRVQLADATTIAPFGTTIPYRFNGPAPDSLRTDMDGNVYVAMYGQGRILVLNENGMPIAQILLPGRETGHNLRSTSMVIKPGTNDMYIFTNDWTGGEGSTIFHAKVFAEAPADFSQQ</sequence>
<comment type="caution">
    <text evidence="4">The sequence shown here is derived from an EMBL/GenBank/DDBJ whole genome shotgun (WGS) entry which is preliminary data.</text>
</comment>
<dbReference type="InterPro" id="IPR051262">
    <property type="entry name" value="SMP-30/CGR1_Lactonase"/>
</dbReference>
<accession>A0ABQ1JBV3</accession>
<dbReference type="InterPro" id="IPR011042">
    <property type="entry name" value="6-blade_b-propeller_TolB-like"/>
</dbReference>
<protein>
    <submittedName>
        <fullName evidence="4">Lactonase drp35</fullName>
    </submittedName>
</protein>
<dbReference type="Gene3D" id="2.120.10.30">
    <property type="entry name" value="TolB, C-terminal domain"/>
    <property type="match status" value="1"/>
</dbReference>
<keyword evidence="2" id="KW-0732">Signal</keyword>
<dbReference type="Proteomes" id="UP000603352">
    <property type="component" value="Unassembled WGS sequence"/>
</dbReference>
<dbReference type="EMBL" id="BMDZ01000123">
    <property type="protein sequence ID" value="GGB62845.1"/>
    <property type="molecule type" value="Genomic_DNA"/>
</dbReference>
<name>A0ABQ1JBV3_9PROT</name>
<proteinExistence type="predicted"/>